<dbReference type="Proteomes" id="UP001501771">
    <property type="component" value="Unassembled WGS sequence"/>
</dbReference>
<dbReference type="RefSeq" id="WP_344145825.1">
    <property type="nucleotide sequence ID" value="NZ_BAAAQR010000001.1"/>
</dbReference>
<dbReference type="InterPro" id="IPR002104">
    <property type="entry name" value="Integrase_catalytic"/>
</dbReference>
<dbReference type="Gene3D" id="1.10.150.130">
    <property type="match status" value="1"/>
</dbReference>
<comment type="caution">
    <text evidence="4">The sequence shown here is derived from an EMBL/GenBank/DDBJ whole genome shotgun (WGS) entry which is preliminary data.</text>
</comment>
<dbReference type="InterPro" id="IPR011010">
    <property type="entry name" value="DNA_brk_join_enz"/>
</dbReference>
<dbReference type="CDD" id="cd00799">
    <property type="entry name" value="INT_Cre_C"/>
    <property type="match status" value="1"/>
</dbReference>
<dbReference type="Gene3D" id="1.10.443.10">
    <property type="entry name" value="Intergrase catalytic core"/>
    <property type="match status" value="2"/>
</dbReference>
<name>A0ABN2Z1L5_9ACTN</name>
<feature type="domain" description="Tyr recombinase" evidence="3">
    <location>
        <begin position="336"/>
        <end position="555"/>
    </location>
</feature>
<accession>A0ABN2Z1L5</accession>
<evidence type="ECO:0000259" key="3">
    <source>
        <dbReference type="PROSITE" id="PS51898"/>
    </source>
</evidence>
<evidence type="ECO:0000313" key="5">
    <source>
        <dbReference type="Proteomes" id="UP001501771"/>
    </source>
</evidence>
<dbReference type="Pfam" id="PF00589">
    <property type="entry name" value="Phage_integrase"/>
    <property type="match status" value="1"/>
</dbReference>
<evidence type="ECO:0000256" key="2">
    <source>
        <dbReference type="ARBA" id="ARBA00023172"/>
    </source>
</evidence>
<dbReference type="InterPro" id="IPR010998">
    <property type="entry name" value="Integrase_recombinase_N"/>
</dbReference>
<protein>
    <recommendedName>
        <fullName evidence="3">Tyr recombinase domain-containing protein</fullName>
    </recommendedName>
</protein>
<dbReference type="InterPro" id="IPR050090">
    <property type="entry name" value="Tyrosine_recombinase_XerCD"/>
</dbReference>
<proteinExistence type="predicted"/>
<dbReference type="EMBL" id="BAAAQR010000001">
    <property type="protein sequence ID" value="GAA2135402.1"/>
    <property type="molecule type" value="Genomic_DNA"/>
</dbReference>
<organism evidence="4 5">
    <name type="scientific">Nocardioides koreensis</name>
    <dbReference type="NCBI Taxonomy" id="433651"/>
    <lineage>
        <taxon>Bacteria</taxon>
        <taxon>Bacillati</taxon>
        <taxon>Actinomycetota</taxon>
        <taxon>Actinomycetes</taxon>
        <taxon>Propionibacteriales</taxon>
        <taxon>Nocardioidaceae</taxon>
        <taxon>Nocardioides</taxon>
    </lineage>
</organism>
<sequence>MRHENPFAPGRRSQALVELVSDREVGDLDLAEVVDAELVEDDPRATVPDDVIDSILESYLRDGRLVPATTAVPDGVTDPAQRRRFERARLLDEIRANALADATLRGYGGHVKAWQKWCKAEGVAALPFDPKHVADFLLDYALQWDAATADYTRDEDGELLASVAMGTVDSRLKALNKAAEFIGLPRPGDNPGVKEVMAGLRRRFGTASKGKAALDLALLNRCLVAAQGISYLSARDRVGHLLRARTRATAGQLAKLRWSDVDFAEGSVTITLPKTHRYGEPTTVVVRAHRNPEVCLVAALRDLRGIAPQMREVLTHRNGKPLTRQALHASISEVWDELPALTDGRLARSLATRCPATPLAVTRDRALLLTGFYTALRRSNLSALNWGDLTDHGEDGWSIQVRWSKTDQEGQGRTSWVPQSETDGSVACPATALRDWKRTLEEALGRSVHASEPVFVALTNSGTVKRRDNNRMFRLTGDGINEAVQRLTVGAGIAAKTGKSNPYGAHSLRAGFVTEALRDDKLSFAEVMEVTGHKTTTMVVRYRREANAPKRNASRKLLGLLNEG</sequence>
<gene>
    <name evidence="4" type="ORF">GCM10009844_00630</name>
</gene>
<dbReference type="InterPro" id="IPR013762">
    <property type="entry name" value="Integrase-like_cat_sf"/>
</dbReference>
<keyword evidence="1" id="KW-0238">DNA-binding</keyword>
<keyword evidence="2" id="KW-0233">DNA recombination</keyword>
<keyword evidence="5" id="KW-1185">Reference proteome</keyword>
<evidence type="ECO:0000256" key="1">
    <source>
        <dbReference type="ARBA" id="ARBA00023125"/>
    </source>
</evidence>
<evidence type="ECO:0000313" key="4">
    <source>
        <dbReference type="EMBL" id="GAA2135402.1"/>
    </source>
</evidence>
<dbReference type="PANTHER" id="PTHR30349:SF81">
    <property type="entry name" value="TYROSINE RECOMBINASE XERC"/>
    <property type="match status" value="1"/>
</dbReference>
<dbReference type="SUPFAM" id="SSF56349">
    <property type="entry name" value="DNA breaking-rejoining enzymes"/>
    <property type="match status" value="2"/>
</dbReference>
<dbReference type="SUPFAM" id="SSF47823">
    <property type="entry name" value="lambda integrase-like, N-terminal domain"/>
    <property type="match status" value="1"/>
</dbReference>
<dbReference type="PANTHER" id="PTHR30349">
    <property type="entry name" value="PHAGE INTEGRASE-RELATED"/>
    <property type="match status" value="1"/>
</dbReference>
<dbReference type="PROSITE" id="PS51898">
    <property type="entry name" value="TYR_RECOMBINASE"/>
    <property type="match status" value="1"/>
</dbReference>
<reference evidence="4 5" key="1">
    <citation type="journal article" date="2019" name="Int. J. Syst. Evol. Microbiol.">
        <title>The Global Catalogue of Microorganisms (GCM) 10K type strain sequencing project: providing services to taxonomists for standard genome sequencing and annotation.</title>
        <authorList>
            <consortium name="The Broad Institute Genomics Platform"/>
            <consortium name="The Broad Institute Genome Sequencing Center for Infectious Disease"/>
            <person name="Wu L."/>
            <person name="Ma J."/>
        </authorList>
    </citation>
    <scope>NUCLEOTIDE SEQUENCE [LARGE SCALE GENOMIC DNA]</scope>
    <source>
        <strain evidence="4 5">JCM 16022</strain>
    </source>
</reference>